<keyword evidence="17" id="KW-1185">Reference proteome</keyword>
<feature type="region of interest" description="Disordered" evidence="13">
    <location>
        <begin position="217"/>
        <end position="255"/>
    </location>
</feature>
<dbReference type="PANTHER" id="PTHR24248">
    <property type="entry name" value="ADRENERGIC RECEPTOR-RELATED G-PROTEIN COUPLED RECEPTOR"/>
    <property type="match status" value="1"/>
</dbReference>
<dbReference type="PANTHER" id="PTHR24248:SF130">
    <property type="entry name" value="ALPHA-2B ADRENERGIC RECEPTOR"/>
    <property type="match status" value="1"/>
</dbReference>
<evidence type="ECO:0000256" key="9">
    <source>
        <dbReference type="ARBA" id="ARBA00023170"/>
    </source>
</evidence>
<feature type="transmembrane region" description="Helical" evidence="14">
    <location>
        <begin position="97"/>
        <end position="117"/>
    </location>
</feature>
<dbReference type="PRINTS" id="PR00237">
    <property type="entry name" value="GPCRRHODOPSN"/>
</dbReference>
<comment type="similarity">
    <text evidence="12">Belongs to the G-protein coupled receptor 1 family.</text>
</comment>
<dbReference type="Proteomes" id="UP000694406">
    <property type="component" value="Unplaced"/>
</dbReference>
<keyword evidence="5 14" id="KW-1133">Transmembrane helix</keyword>
<evidence type="ECO:0000256" key="2">
    <source>
        <dbReference type="ARBA" id="ARBA00019305"/>
    </source>
</evidence>
<dbReference type="Pfam" id="PF00001">
    <property type="entry name" value="7tm_1"/>
    <property type="match status" value="1"/>
</dbReference>
<dbReference type="GO" id="GO:0004938">
    <property type="term" value="F:alpha2-adrenergic receptor activity"/>
    <property type="evidence" value="ECO:0007669"/>
    <property type="project" value="TreeGrafter"/>
</dbReference>
<keyword evidence="8" id="KW-1015">Disulfide bond</keyword>
<keyword evidence="4 12" id="KW-0812">Transmembrane</keyword>
<dbReference type="GO" id="GO:0005886">
    <property type="term" value="C:plasma membrane"/>
    <property type="evidence" value="ECO:0007669"/>
    <property type="project" value="UniProtKB-SubCell"/>
</dbReference>
<evidence type="ECO:0000256" key="8">
    <source>
        <dbReference type="ARBA" id="ARBA00023157"/>
    </source>
</evidence>
<evidence type="ECO:0000256" key="5">
    <source>
        <dbReference type="ARBA" id="ARBA00022989"/>
    </source>
</evidence>
<reference evidence="16" key="2">
    <citation type="submission" date="2025-09" db="UniProtKB">
        <authorList>
            <consortium name="Ensembl"/>
        </authorList>
    </citation>
    <scope>IDENTIFICATION</scope>
</reference>
<dbReference type="GeneTree" id="ENSGT00940000161915"/>
<reference evidence="16" key="1">
    <citation type="submission" date="2025-08" db="UniProtKB">
        <authorList>
            <consortium name="Ensembl"/>
        </authorList>
    </citation>
    <scope>IDENTIFICATION</scope>
</reference>
<evidence type="ECO:0000313" key="17">
    <source>
        <dbReference type="Proteomes" id="UP000694406"/>
    </source>
</evidence>
<dbReference type="SUPFAM" id="SSF81321">
    <property type="entry name" value="Family A G protein-coupled receptor-like"/>
    <property type="match status" value="1"/>
</dbReference>
<dbReference type="GO" id="GO:0051379">
    <property type="term" value="F:epinephrine binding"/>
    <property type="evidence" value="ECO:0007669"/>
    <property type="project" value="TreeGrafter"/>
</dbReference>
<feature type="transmembrane region" description="Helical" evidence="14">
    <location>
        <begin position="20"/>
        <end position="46"/>
    </location>
</feature>
<dbReference type="PROSITE" id="PS00237">
    <property type="entry name" value="G_PROTEIN_RECEP_F1_1"/>
    <property type="match status" value="1"/>
</dbReference>
<dbReference type="SMART" id="SM01381">
    <property type="entry name" value="7TM_GPCR_Srsx"/>
    <property type="match status" value="1"/>
</dbReference>
<name>A0A8C5RKE6_LATLA</name>
<evidence type="ECO:0000256" key="11">
    <source>
        <dbReference type="ARBA" id="ARBA00031735"/>
    </source>
</evidence>
<evidence type="ECO:0000256" key="3">
    <source>
        <dbReference type="ARBA" id="ARBA00022475"/>
    </source>
</evidence>
<dbReference type="InterPro" id="IPR000276">
    <property type="entry name" value="GPCR_Rhodpsn"/>
</dbReference>
<evidence type="ECO:0000256" key="1">
    <source>
        <dbReference type="ARBA" id="ARBA00004651"/>
    </source>
</evidence>
<proteinExistence type="inferred from homology"/>
<keyword evidence="7 14" id="KW-0472">Membrane</keyword>
<dbReference type="FunFam" id="1.20.1070.10:FF:000100">
    <property type="entry name" value="alpha-2B adrenergic receptor"/>
    <property type="match status" value="1"/>
</dbReference>
<feature type="transmembrane region" description="Helical" evidence="14">
    <location>
        <begin position="336"/>
        <end position="355"/>
    </location>
</feature>
<evidence type="ECO:0000256" key="13">
    <source>
        <dbReference type="SAM" id="MobiDB-lite"/>
    </source>
</evidence>
<dbReference type="InterPro" id="IPR017452">
    <property type="entry name" value="GPCR_Rhodpsn_7TM"/>
</dbReference>
<gene>
    <name evidence="16" type="primary">ADRA2B</name>
</gene>
<dbReference type="Ensembl" id="ENSLLTT00000004822.1">
    <property type="protein sequence ID" value="ENSLLTP00000004631.1"/>
    <property type="gene ID" value="ENSLLTG00000003522.1"/>
</dbReference>
<protein>
    <recommendedName>
        <fullName evidence="2">Alpha-2B adrenergic receptor</fullName>
    </recommendedName>
    <alternativeName>
        <fullName evidence="11">Alpha-2B adrenoreceptor</fullName>
    </alternativeName>
</protein>
<keyword evidence="9 12" id="KW-0675">Receptor</keyword>
<dbReference type="AlphaFoldDB" id="A0A8C5RKE6"/>
<evidence type="ECO:0000256" key="10">
    <source>
        <dbReference type="ARBA" id="ARBA00023224"/>
    </source>
</evidence>
<comment type="subcellular location">
    <subcellularLocation>
        <location evidence="1">Cell membrane</location>
        <topology evidence="1">Multi-pass membrane protein</topology>
    </subcellularLocation>
</comment>
<feature type="transmembrane region" description="Helical" evidence="14">
    <location>
        <begin position="138"/>
        <end position="159"/>
    </location>
</feature>
<dbReference type="InterPro" id="IPR002233">
    <property type="entry name" value="ADR_fam"/>
</dbReference>
<evidence type="ECO:0000256" key="7">
    <source>
        <dbReference type="ARBA" id="ARBA00023136"/>
    </source>
</evidence>
<accession>A0A8C5RKE6</accession>
<dbReference type="Gene3D" id="1.20.1070.10">
    <property type="entry name" value="Rhodopsin 7-helix transmembrane proteins"/>
    <property type="match status" value="1"/>
</dbReference>
<keyword evidence="6 12" id="KW-0297">G-protein coupled receptor</keyword>
<feature type="compositionally biased region" description="Polar residues" evidence="13">
    <location>
        <begin position="244"/>
        <end position="255"/>
    </location>
</feature>
<dbReference type="PROSITE" id="PS50262">
    <property type="entry name" value="G_PROTEIN_RECEP_F1_2"/>
    <property type="match status" value="1"/>
</dbReference>
<feature type="compositionally biased region" description="Polar residues" evidence="13">
    <location>
        <begin position="218"/>
        <end position="236"/>
    </location>
</feature>
<evidence type="ECO:0000313" key="16">
    <source>
        <dbReference type="Ensembl" id="ENSLLTP00000004631.1"/>
    </source>
</evidence>
<evidence type="ECO:0000259" key="15">
    <source>
        <dbReference type="PROSITE" id="PS50262"/>
    </source>
</evidence>
<organism evidence="16 17">
    <name type="scientific">Laticauda laticaudata</name>
    <name type="common">Blue-ringed sea krait</name>
    <name type="synonym">Blue-lipped sea krait</name>
    <dbReference type="NCBI Taxonomy" id="8630"/>
    <lineage>
        <taxon>Eukaryota</taxon>
        <taxon>Metazoa</taxon>
        <taxon>Chordata</taxon>
        <taxon>Craniata</taxon>
        <taxon>Vertebrata</taxon>
        <taxon>Euteleostomi</taxon>
        <taxon>Lepidosauria</taxon>
        <taxon>Squamata</taxon>
        <taxon>Bifurcata</taxon>
        <taxon>Unidentata</taxon>
        <taxon>Episquamata</taxon>
        <taxon>Toxicofera</taxon>
        <taxon>Serpentes</taxon>
        <taxon>Colubroidea</taxon>
        <taxon>Elapidae</taxon>
        <taxon>Laticaudinae</taxon>
        <taxon>Laticauda</taxon>
    </lineage>
</organism>
<evidence type="ECO:0000256" key="4">
    <source>
        <dbReference type="ARBA" id="ARBA00022692"/>
    </source>
</evidence>
<keyword evidence="3" id="KW-1003">Cell membrane</keyword>
<dbReference type="CDD" id="cd15321">
    <property type="entry name" value="7tmA_alpha2B_AR"/>
    <property type="match status" value="1"/>
</dbReference>
<feature type="transmembrane region" description="Helical" evidence="14">
    <location>
        <begin position="179"/>
        <end position="202"/>
    </location>
</feature>
<evidence type="ECO:0000256" key="14">
    <source>
        <dbReference type="SAM" id="Phobius"/>
    </source>
</evidence>
<feature type="transmembrane region" description="Helical" evidence="14">
    <location>
        <begin position="58"/>
        <end position="77"/>
    </location>
</feature>
<evidence type="ECO:0000256" key="12">
    <source>
        <dbReference type="RuleBase" id="RU000688"/>
    </source>
</evidence>
<feature type="domain" description="G-protein coupled receptors family 1 profile" evidence="15">
    <location>
        <begin position="38"/>
        <end position="352"/>
    </location>
</feature>
<evidence type="ECO:0000256" key="6">
    <source>
        <dbReference type="ARBA" id="ARBA00023040"/>
    </source>
</evidence>
<keyword evidence="10 12" id="KW-0807">Transducer</keyword>
<sequence length="376" mass="43012">SLPLSLSFSIWNEESYSVQATATIAAVTTFLILFTIFGNVLVIIAVLTSRSLKAPQNLFLVSLAAADILVATLIIPFSLVNELMGYWYFSKTWCKSYLALDVLFCTASIVHLCAISLDRYWSVSQAIEYNFKRTPRRIKCIILMVWLVSALISLPPLVLKENRNLAKEDIPKCELNNEPWYVLSSSTCSFFAPCVIMILVYLRIYFIARRRTRHADSPSLSTKNFSLHSQEESSTVDCLPRNSVPRSNGASTKSPQAMDTLATARGEIQLVRKVKTLSANPWKRKTHLNREKRFTFVLTVVIGVFVICWFPFFFLYSLRAICPSGYCSIPDSTFKFFFWIGYCNSSLNPVIYTIFNQDFRKAFRKILCRQWTQTAW</sequence>
<dbReference type="PRINTS" id="PR01103">
    <property type="entry name" value="ADRENERGICR"/>
</dbReference>
<feature type="transmembrane region" description="Helical" evidence="14">
    <location>
        <begin position="294"/>
        <end position="316"/>
    </location>
</feature>